<dbReference type="Pfam" id="PF08484">
    <property type="entry name" value="Methyltransf_14"/>
    <property type="match status" value="1"/>
</dbReference>
<proteinExistence type="predicted"/>
<evidence type="ECO:0000313" key="4">
    <source>
        <dbReference type="Proteomes" id="UP000515297"/>
    </source>
</evidence>
<dbReference type="Pfam" id="PF13489">
    <property type="entry name" value="Methyltransf_23"/>
    <property type="match status" value="1"/>
</dbReference>
<reference evidence="3 4" key="1">
    <citation type="submission" date="2020-08" db="EMBL/GenBank/DDBJ databases">
        <authorList>
            <person name="Liu G."/>
            <person name="Sun C."/>
        </authorList>
    </citation>
    <scope>NUCLEOTIDE SEQUENCE [LARGE SCALE GENOMIC DNA]</scope>
    <source>
        <strain evidence="3 4">OT19</strain>
    </source>
</reference>
<dbReference type="Gene3D" id="6.20.50.110">
    <property type="entry name" value="Methyltransferase, zinc-binding domain"/>
    <property type="match status" value="1"/>
</dbReference>
<gene>
    <name evidence="3" type="ORF">H4O24_01985</name>
</gene>
<dbReference type="Pfam" id="PF08421">
    <property type="entry name" value="Methyltransf_13"/>
    <property type="match status" value="1"/>
</dbReference>
<dbReference type="Proteomes" id="UP000515297">
    <property type="component" value="Chromosome"/>
</dbReference>
<dbReference type="InterPro" id="IPR029063">
    <property type="entry name" value="SAM-dependent_MTases_sf"/>
</dbReference>
<dbReference type="Gene3D" id="3.40.50.720">
    <property type="entry name" value="NAD(P)-binding Rossmann-like Domain"/>
    <property type="match status" value="1"/>
</dbReference>
<dbReference type="SUPFAM" id="SSF53335">
    <property type="entry name" value="S-adenosyl-L-methionine-dependent methyltransferases"/>
    <property type="match status" value="1"/>
</dbReference>
<evidence type="ECO:0000259" key="2">
    <source>
        <dbReference type="Pfam" id="PF08484"/>
    </source>
</evidence>
<feature type="domain" description="C-methyltransferase" evidence="2">
    <location>
        <begin position="271"/>
        <end position="429"/>
    </location>
</feature>
<dbReference type="AlphaFoldDB" id="A0A7G6VUT1"/>
<dbReference type="Gene3D" id="3.40.50.150">
    <property type="entry name" value="Vaccinia Virus protein VP39"/>
    <property type="match status" value="1"/>
</dbReference>
<keyword evidence="3" id="KW-0489">Methyltransferase</keyword>
<dbReference type="GO" id="GO:0008168">
    <property type="term" value="F:methyltransferase activity"/>
    <property type="evidence" value="ECO:0007669"/>
    <property type="project" value="UniProtKB-KW"/>
</dbReference>
<dbReference type="InterPro" id="IPR013691">
    <property type="entry name" value="MeTrfase_14"/>
</dbReference>
<dbReference type="EMBL" id="CP060052">
    <property type="protein sequence ID" value="QNE05496.1"/>
    <property type="molecule type" value="Genomic_DNA"/>
</dbReference>
<dbReference type="PANTHER" id="PTHR43861:SF5">
    <property type="entry name" value="BLL5978 PROTEIN"/>
    <property type="match status" value="1"/>
</dbReference>
<dbReference type="GO" id="GO:0032259">
    <property type="term" value="P:methylation"/>
    <property type="evidence" value="ECO:0007669"/>
    <property type="project" value="UniProtKB-KW"/>
</dbReference>
<protein>
    <submittedName>
        <fullName evidence="3">Class I SAM-dependent methyltransferase</fullName>
    </submittedName>
</protein>
<accession>A0A7G6VUT1</accession>
<evidence type="ECO:0000259" key="1">
    <source>
        <dbReference type="Pfam" id="PF08421"/>
    </source>
</evidence>
<evidence type="ECO:0000313" key="3">
    <source>
        <dbReference type="EMBL" id="QNE05496.1"/>
    </source>
</evidence>
<name>A0A7G6VUT1_9SPHN</name>
<sequence>MTIGGAAAIESDPQGRIDTAASDRPNGATCRHCGTPLGIVLADLGHSPVANDMIPADRLDEPEATYPLAVRVCGNCWLAQAGDVLPADAIFRADYTYFSSHSTTWLAHAKAYVDMAIERFGLTGDSKVVEVACNDGYLLQYVKQAGIPCFGVEPTAGPAQAARELGLDVDIEFMTEEYGKSLAARGWQADLVTANNVLAHVPDINDFVRGIAAILKPEGVATFEVQHLLRLMQGRQFDTIYHEHFSYLSLIAAERLFDAAGLRVFAVDNLPTHGGSVRFFVCRKEAERPNEISLDAMRAEELEYGLDKAETYRAWRVDILDTKFALLELLLDLKKQGKTIVGYGAPAKGVTLLNYCGIDSDFIDYTVDRAPSKKGCHFPGVGVPILDPGEILNTKPDYVLILPWNLKDEIKDQMAAVRDWGGKFIIPVPMAKIED</sequence>
<organism evidence="3 4">
    <name type="scientific">Croceicoccus marinus</name>
    <dbReference type="NCBI Taxonomy" id="450378"/>
    <lineage>
        <taxon>Bacteria</taxon>
        <taxon>Pseudomonadati</taxon>
        <taxon>Pseudomonadota</taxon>
        <taxon>Alphaproteobacteria</taxon>
        <taxon>Sphingomonadales</taxon>
        <taxon>Erythrobacteraceae</taxon>
        <taxon>Croceicoccus</taxon>
    </lineage>
</organism>
<dbReference type="InterPro" id="IPR038576">
    <property type="entry name" value="Methyltransf_Zn-bd_dom_put_sf"/>
</dbReference>
<dbReference type="InterPro" id="IPR013630">
    <property type="entry name" value="Methyltransf_Zn-bd_dom_put"/>
</dbReference>
<keyword evidence="3" id="KW-0808">Transferase</keyword>
<feature type="domain" description="Methyltransferase putative zinc binding" evidence="1">
    <location>
        <begin position="30"/>
        <end position="91"/>
    </location>
</feature>
<dbReference type="PANTHER" id="PTHR43861">
    <property type="entry name" value="TRANS-ACONITATE 2-METHYLTRANSFERASE-RELATED"/>
    <property type="match status" value="1"/>
</dbReference>
<dbReference type="RefSeq" id="WP_185884590.1">
    <property type="nucleotide sequence ID" value="NZ_CP060052.1"/>
</dbReference>